<evidence type="ECO:0000256" key="2">
    <source>
        <dbReference type="ARBA" id="ARBA00022692"/>
    </source>
</evidence>
<feature type="domain" description="ABC transporter" evidence="9">
    <location>
        <begin position="372"/>
        <end position="632"/>
    </location>
</feature>
<dbReference type="GO" id="GO:0016887">
    <property type="term" value="F:ATP hydrolysis activity"/>
    <property type="evidence" value="ECO:0007669"/>
    <property type="project" value="InterPro"/>
</dbReference>
<feature type="transmembrane region" description="Helical" evidence="8">
    <location>
        <begin position="927"/>
        <end position="952"/>
    </location>
</feature>
<keyword evidence="12" id="KW-1185">Reference proteome</keyword>
<sequence length="1252" mass="129582">MTADAPVHETPRRQRVDLDPHRRSPWPTLPSERALLRRLLGWAGLRALGWIVLAEAVAGAIALLAGLQSAPDASGLGELVTGGARSPQAAALESLMPLVWLGTVGLVLRAAAEAGVQAAGVRTSLRVRSQLRRAYLEPRLAGAAAAPDDVGREAVLLTHGLDGVEGQHTQVLPALAAAAVVPVSLIAWTAYRDPVSALVLVVTLPLVPAFMILIGRHTQDRIQQAAEGLDRLSGHLSELARGLPVLVGLRRAGAQRDALAAVARRHRDATLGTLRTAFVSGMALELIASLSVAVTAVLIGVRLVDGSLSLHAGLVVLVLAGEVYLPLRELGGAYHAAEDGQHARHRIETATDPAPSWSEQLRSLSEDPDVVVHVRGVHVRHGRQTASVRCPDVRLAPQEVRVLSGASGSGKSTLLHLLGGRLRAETVTAQGPLVMPPSEQVWWVCQHPQFAAETVQQELAAFGTRRPGAQVAALHAVGLLEADEADEADAFGRAEASGARARILDRLVDELSPGQRRRLALARLLGALDDAARGTTRPGATHLVLLDEPTAHLDETSARHVRGTVAGMAAGTVPGLELPPICVLAASHDPLLAASARSADTGGPAAVDPLGEHGLGQQAAAPGETRQADVVVPEFDVSPPEAPASSAQHGTGGGRPPGRVAGRRAVGAVLPPPGQLVGPIAWGAATHLSAALLAGLSGWLIVQASWQPPILHLLSVIVLVRAAGLSRAVCRYRERLATHAALLSWADALRLRLWDSLGERVVDFSRLTRGGGALAALVADVDAARTAAARVLVPVPAAVTAIGCALALTGLLAPELLPAVLLPSLLGLLLVPAIVVLGGAADSARAGQHRARLLTVVVRQMRAAADTAGLHRSATALEQIDRIDRLAHRPARRAAGAVGVGRAFAVLAAGAAAGAAAWAAHLHGLDAAVTAFVVVLALSMAEPFGALATAAAQVPVLRSRARDAAVLLSATAEPARSAASIASASTPAELGPGPWPSGSERAATSAAEPVQMLRLRGVRAGYGDGPDVLRGVDLSARRGDRVVVTGPSGAGKSTLLAVVLGFLTPRAGQYQLLTETAQRRRGGEVGGEVGAMPSPRLLARVAWTPQEALVFDSTVRGNLSLARPRHDPPSEAQMRHCLALVGLDEWLEASPAGLDTRVGAEGGRLSGGQRQRLAVARCLVAGADVVLLDEPTAHLGRGEGRELMAQLREGLADTVCLVVTHDESLAGPTDQRLSLPASSQGRNSRVSPGSTR</sequence>
<dbReference type="GO" id="GO:0005886">
    <property type="term" value="C:plasma membrane"/>
    <property type="evidence" value="ECO:0007669"/>
    <property type="project" value="UniProtKB-SubCell"/>
</dbReference>
<evidence type="ECO:0000256" key="1">
    <source>
        <dbReference type="ARBA" id="ARBA00004651"/>
    </source>
</evidence>
<feature type="transmembrane region" description="Helical" evidence="8">
    <location>
        <begin position="171"/>
        <end position="191"/>
    </location>
</feature>
<accession>A0A7W7M398</accession>
<dbReference type="GO" id="GO:0005524">
    <property type="term" value="F:ATP binding"/>
    <property type="evidence" value="ECO:0007669"/>
    <property type="project" value="UniProtKB-KW"/>
</dbReference>
<dbReference type="PROSITE" id="PS00211">
    <property type="entry name" value="ABC_TRANSPORTER_1"/>
    <property type="match status" value="2"/>
</dbReference>
<comment type="caution">
    <text evidence="11">The sequence shown here is derived from an EMBL/GenBank/DDBJ whole genome shotgun (WGS) entry which is preliminary data.</text>
</comment>
<comment type="subcellular location">
    <subcellularLocation>
        <location evidence="1">Cell membrane</location>
        <topology evidence="1">Multi-pass membrane protein</topology>
    </subcellularLocation>
</comment>
<keyword evidence="5 8" id="KW-1133">Transmembrane helix</keyword>
<dbReference type="RefSeq" id="WP_184241226.1">
    <property type="nucleotide sequence ID" value="NZ_JACHNA010000001.1"/>
</dbReference>
<dbReference type="PANTHER" id="PTHR24221:SF654">
    <property type="entry name" value="ATP-BINDING CASSETTE SUB-FAMILY B MEMBER 6"/>
    <property type="match status" value="1"/>
</dbReference>
<evidence type="ECO:0000259" key="9">
    <source>
        <dbReference type="PROSITE" id="PS50893"/>
    </source>
</evidence>
<evidence type="ECO:0000256" key="6">
    <source>
        <dbReference type="ARBA" id="ARBA00023136"/>
    </source>
</evidence>
<dbReference type="InterPro" id="IPR017871">
    <property type="entry name" value="ABC_transporter-like_CS"/>
</dbReference>
<evidence type="ECO:0000256" key="7">
    <source>
        <dbReference type="SAM" id="MobiDB-lite"/>
    </source>
</evidence>
<dbReference type="InterPro" id="IPR027417">
    <property type="entry name" value="P-loop_NTPase"/>
</dbReference>
<protein>
    <submittedName>
        <fullName evidence="11">ATP-binding cassette subfamily C protein CydCD</fullName>
    </submittedName>
</protein>
<dbReference type="Pfam" id="PF00005">
    <property type="entry name" value="ABC_tran"/>
    <property type="match status" value="2"/>
</dbReference>
<keyword evidence="2 8" id="KW-0812">Transmembrane</keyword>
<evidence type="ECO:0000256" key="4">
    <source>
        <dbReference type="ARBA" id="ARBA00022840"/>
    </source>
</evidence>
<feature type="transmembrane region" description="Helical" evidence="8">
    <location>
        <begin position="274"/>
        <end position="301"/>
    </location>
</feature>
<dbReference type="GO" id="GO:0045454">
    <property type="term" value="P:cell redox homeostasis"/>
    <property type="evidence" value="ECO:0007669"/>
    <property type="project" value="InterPro"/>
</dbReference>
<dbReference type="InterPro" id="IPR036640">
    <property type="entry name" value="ABC1_TM_sf"/>
</dbReference>
<dbReference type="GO" id="GO:0140359">
    <property type="term" value="F:ABC-type transporter activity"/>
    <property type="evidence" value="ECO:0007669"/>
    <property type="project" value="InterPro"/>
</dbReference>
<dbReference type="EMBL" id="JACHNA010000001">
    <property type="protein sequence ID" value="MBB4735393.1"/>
    <property type="molecule type" value="Genomic_DNA"/>
</dbReference>
<feature type="region of interest" description="Disordered" evidence="7">
    <location>
        <begin position="596"/>
        <end position="622"/>
    </location>
</feature>
<dbReference type="SUPFAM" id="SSF52540">
    <property type="entry name" value="P-loop containing nucleoside triphosphate hydrolases"/>
    <property type="match status" value="2"/>
</dbReference>
<feature type="domain" description="ABC transporter" evidence="9">
    <location>
        <begin position="1013"/>
        <end position="1245"/>
    </location>
</feature>
<dbReference type="AlphaFoldDB" id="A0A7W7M398"/>
<dbReference type="Pfam" id="PF00664">
    <property type="entry name" value="ABC_membrane"/>
    <property type="match status" value="1"/>
</dbReference>
<organism evidence="11 12">
    <name type="scientific">Micrococcus cohnii</name>
    <dbReference type="NCBI Taxonomy" id="993416"/>
    <lineage>
        <taxon>Bacteria</taxon>
        <taxon>Bacillati</taxon>
        <taxon>Actinomycetota</taxon>
        <taxon>Actinomycetes</taxon>
        <taxon>Micrococcales</taxon>
        <taxon>Micrococcaceae</taxon>
        <taxon>Micrococcus</taxon>
    </lineage>
</organism>
<dbReference type="InterPro" id="IPR014223">
    <property type="entry name" value="ABC_CydC/D"/>
</dbReference>
<feature type="domain" description="ABC transmembrane type-1" evidence="10">
    <location>
        <begin position="680"/>
        <end position="954"/>
    </location>
</feature>
<dbReference type="Gene3D" id="1.20.1560.10">
    <property type="entry name" value="ABC transporter type 1, transmembrane domain"/>
    <property type="match status" value="2"/>
</dbReference>
<dbReference type="PANTHER" id="PTHR24221">
    <property type="entry name" value="ATP-BINDING CASSETTE SUB-FAMILY B"/>
    <property type="match status" value="1"/>
</dbReference>
<dbReference type="InterPro" id="IPR039421">
    <property type="entry name" value="Type_1_exporter"/>
</dbReference>
<evidence type="ECO:0000256" key="5">
    <source>
        <dbReference type="ARBA" id="ARBA00022989"/>
    </source>
</evidence>
<evidence type="ECO:0000259" key="10">
    <source>
        <dbReference type="PROSITE" id="PS50929"/>
    </source>
</evidence>
<dbReference type="InterPro" id="IPR011527">
    <property type="entry name" value="ABC1_TM_dom"/>
</dbReference>
<feature type="compositionally biased region" description="Polar residues" evidence="7">
    <location>
        <begin position="1236"/>
        <end position="1252"/>
    </location>
</feature>
<dbReference type="SMART" id="SM00382">
    <property type="entry name" value="AAA"/>
    <property type="match status" value="2"/>
</dbReference>
<feature type="transmembrane region" description="Helical" evidence="8">
    <location>
        <begin position="819"/>
        <end position="840"/>
    </location>
</feature>
<dbReference type="NCBIfam" id="TIGR02868">
    <property type="entry name" value="CydC"/>
    <property type="match status" value="1"/>
</dbReference>
<evidence type="ECO:0000256" key="8">
    <source>
        <dbReference type="SAM" id="Phobius"/>
    </source>
</evidence>
<dbReference type="PROSITE" id="PS50893">
    <property type="entry name" value="ABC_TRANSPORTER_2"/>
    <property type="match status" value="2"/>
</dbReference>
<feature type="region of interest" description="Disordered" evidence="7">
    <location>
        <begin position="1227"/>
        <end position="1252"/>
    </location>
</feature>
<reference evidence="11 12" key="1">
    <citation type="submission" date="2020-08" db="EMBL/GenBank/DDBJ databases">
        <title>Sequencing the genomes of 1000 actinobacteria strains.</title>
        <authorList>
            <person name="Klenk H.-P."/>
        </authorList>
    </citation>
    <scope>NUCLEOTIDE SEQUENCE [LARGE SCALE GENOMIC DNA]</scope>
    <source>
        <strain evidence="11 12">DSM 23974</strain>
    </source>
</reference>
<evidence type="ECO:0000313" key="11">
    <source>
        <dbReference type="EMBL" id="MBB4735393.1"/>
    </source>
</evidence>
<dbReference type="SUPFAM" id="SSF90123">
    <property type="entry name" value="ABC transporter transmembrane region"/>
    <property type="match status" value="2"/>
</dbReference>
<dbReference type="Gene3D" id="3.40.50.300">
    <property type="entry name" value="P-loop containing nucleotide triphosphate hydrolases"/>
    <property type="match status" value="2"/>
</dbReference>
<keyword evidence="4 11" id="KW-0067">ATP-binding</keyword>
<keyword evidence="3" id="KW-0547">Nucleotide-binding</keyword>
<keyword evidence="6 8" id="KW-0472">Membrane</keyword>
<feature type="domain" description="ABC transmembrane type-1" evidence="10">
    <location>
        <begin position="76"/>
        <end position="339"/>
    </location>
</feature>
<feature type="transmembrane region" description="Helical" evidence="8">
    <location>
        <begin position="680"/>
        <end position="704"/>
    </location>
</feature>
<feature type="transmembrane region" description="Helical" evidence="8">
    <location>
        <begin position="894"/>
        <end position="921"/>
    </location>
</feature>
<proteinExistence type="predicted"/>
<feature type="compositionally biased region" description="Basic and acidic residues" evidence="7">
    <location>
        <begin position="1"/>
        <end position="22"/>
    </location>
</feature>
<name>A0A7W7M398_9MICC</name>
<feature type="compositionally biased region" description="Low complexity" evidence="7">
    <location>
        <begin position="980"/>
        <end position="989"/>
    </location>
</feature>
<feature type="transmembrane region" description="Helical" evidence="8">
    <location>
        <begin position="197"/>
        <end position="214"/>
    </location>
</feature>
<dbReference type="CDD" id="cd18584">
    <property type="entry name" value="ABC_6TM_AarD_CydD"/>
    <property type="match status" value="1"/>
</dbReference>
<feature type="region of interest" description="Disordered" evidence="7">
    <location>
        <begin position="1"/>
        <end position="24"/>
    </location>
</feature>
<feature type="transmembrane region" description="Helical" evidence="8">
    <location>
        <begin position="47"/>
        <end position="67"/>
    </location>
</feature>
<feature type="region of interest" description="Disordered" evidence="7">
    <location>
        <begin position="636"/>
        <end position="660"/>
    </location>
</feature>
<feature type="transmembrane region" description="Helical" evidence="8">
    <location>
        <begin position="791"/>
        <end position="813"/>
    </location>
</feature>
<dbReference type="PROSITE" id="PS50929">
    <property type="entry name" value="ABC_TM1F"/>
    <property type="match status" value="2"/>
</dbReference>
<dbReference type="InterPro" id="IPR003593">
    <property type="entry name" value="AAA+_ATPase"/>
</dbReference>
<evidence type="ECO:0000313" key="12">
    <source>
        <dbReference type="Proteomes" id="UP000540191"/>
    </source>
</evidence>
<evidence type="ECO:0000256" key="3">
    <source>
        <dbReference type="ARBA" id="ARBA00022741"/>
    </source>
</evidence>
<dbReference type="InterPro" id="IPR003439">
    <property type="entry name" value="ABC_transporter-like_ATP-bd"/>
</dbReference>
<feature type="region of interest" description="Disordered" evidence="7">
    <location>
        <begin position="980"/>
        <end position="1001"/>
    </location>
</feature>
<dbReference type="GO" id="GO:0034775">
    <property type="term" value="P:glutathione transmembrane transport"/>
    <property type="evidence" value="ECO:0007669"/>
    <property type="project" value="InterPro"/>
</dbReference>
<gene>
    <name evidence="11" type="ORF">HDA30_000901</name>
</gene>
<dbReference type="Proteomes" id="UP000540191">
    <property type="component" value="Unassembled WGS sequence"/>
</dbReference>